<evidence type="ECO:0000313" key="2">
    <source>
        <dbReference type="Proteomes" id="UP001217178"/>
    </source>
</evidence>
<dbReference type="RefSeq" id="WP_273555866.1">
    <property type="nucleotide sequence ID" value="NZ_JAQRFI010000039.1"/>
</dbReference>
<organism evidence="1 2">
    <name type="scientific">Xenorhabdus yunnanensis</name>
    <dbReference type="NCBI Taxonomy" id="3025878"/>
    <lineage>
        <taxon>Bacteria</taxon>
        <taxon>Pseudomonadati</taxon>
        <taxon>Pseudomonadota</taxon>
        <taxon>Gammaproteobacteria</taxon>
        <taxon>Enterobacterales</taxon>
        <taxon>Morganellaceae</taxon>
        <taxon>Xenorhabdus</taxon>
    </lineage>
</organism>
<keyword evidence="2" id="KW-1185">Reference proteome</keyword>
<gene>
    <name evidence="1" type="ORF">PSI23_15145</name>
</gene>
<protein>
    <submittedName>
        <fullName evidence="1">Uncharacterized protein</fullName>
    </submittedName>
</protein>
<proteinExistence type="predicted"/>
<accession>A0ABT5LHJ9</accession>
<comment type="caution">
    <text evidence="1">The sequence shown here is derived from an EMBL/GenBank/DDBJ whole genome shotgun (WGS) entry which is preliminary data.</text>
</comment>
<dbReference type="Proteomes" id="UP001217178">
    <property type="component" value="Unassembled WGS sequence"/>
</dbReference>
<evidence type="ECO:0000313" key="1">
    <source>
        <dbReference type="EMBL" id="MDC9590586.1"/>
    </source>
</evidence>
<dbReference type="EMBL" id="JAQRFI010000039">
    <property type="protein sequence ID" value="MDC9590586.1"/>
    <property type="molecule type" value="Genomic_DNA"/>
</dbReference>
<name>A0ABT5LHJ9_9GAMM</name>
<sequence>MGLTEDSLLGGFNIRKIEGIRDMNPHSPMPAIGNVNFLGSRQHLPGGAPEMVINSVPTSTTPILKVNVK</sequence>
<reference evidence="1 2" key="1">
    <citation type="submission" date="2023-02" db="EMBL/GenBank/DDBJ databases">
        <title>Entomopathogenic bacteria.</title>
        <authorList>
            <person name="Machado R.A."/>
        </authorList>
    </citation>
    <scope>NUCLEOTIDE SEQUENCE [LARGE SCALE GENOMIC DNA]</scope>
    <source>
        <strain evidence="1 2">XENO-10</strain>
    </source>
</reference>